<gene>
    <name evidence="1" type="ORF">Q664_14290</name>
</gene>
<dbReference type="RefSeq" id="WP_152622091.1">
    <property type="nucleotide sequence ID" value="NZ_JPMI01000085.1"/>
</dbReference>
<evidence type="ECO:0000313" key="2">
    <source>
        <dbReference type="Proteomes" id="UP000028547"/>
    </source>
</evidence>
<evidence type="ECO:0000313" key="1">
    <source>
        <dbReference type="EMBL" id="KFA92612.1"/>
    </source>
</evidence>
<organism evidence="1 2">
    <name type="scientific">Archangium violaceum Cb vi76</name>
    <dbReference type="NCBI Taxonomy" id="1406225"/>
    <lineage>
        <taxon>Bacteria</taxon>
        <taxon>Pseudomonadati</taxon>
        <taxon>Myxococcota</taxon>
        <taxon>Myxococcia</taxon>
        <taxon>Myxococcales</taxon>
        <taxon>Cystobacterineae</taxon>
        <taxon>Archangiaceae</taxon>
        <taxon>Archangium</taxon>
    </lineage>
</organism>
<dbReference type="AlphaFoldDB" id="A0A084SVX7"/>
<accession>A0A084SVX7</accession>
<protein>
    <submittedName>
        <fullName evidence="1">Uncharacterized protein</fullName>
    </submittedName>
</protein>
<dbReference type="EMBL" id="JPMI01000085">
    <property type="protein sequence ID" value="KFA92612.1"/>
    <property type="molecule type" value="Genomic_DNA"/>
</dbReference>
<sequence length="515" mass="55387">MTTKNPDLMNVSERYRPEEWPPANVAGGGLVTSFLPDIGDRHALVLEGRDHHEPNGVRERYVSAVDPGVRVLVDILRYASAEDARQGLIDELRQISAPWVPSCEERALSIGEVGYCSHGNPITSLLFVRGNILARLRSVGSTPVHIPEVAATIDEQIAEKMGVSLLHSSPGIRYALNVGGAPYNDLYSRDNFGDSGVVPSLGNPSMSPDIIPLQSGTLTWPLVQTSYEGPDLGKPIVNSGVNNIYVRAKNAGANASSGTVNLYYSKASVFLLPSTWIPVMTPSGEGSVPLVDSNASRMIASGALALTNPAFLLTGLPQISNDHYCFISVIQTPTHPVVVPKSFPSNAAFAQWVQNTPAVAWRNLTVVPNGQTQIVRAFQFGNINPGGAYFYFTFTAQGCPTGTNLCVQCTDATNRIEWSGSLPAPDPQGNQITGFQNWVIGNFTGSLVVTLTSPSGAFPPGTRFSFKYYQVPTSNDALHRSVGRLVEVAQVHETLGPQRSMQFLIQLGECTLIVP</sequence>
<proteinExistence type="predicted"/>
<comment type="caution">
    <text evidence="1">The sequence shown here is derived from an EMBL/GenBank/DDBJ whole genome shotgun (WGS) entry which is preliminary data.</text>
</comment>
<name>A0A084SVX7_9BACT</name>
<reference evidence="1 2" key="1">
    <citation type="submission" date="2014-07" db="EMBL/GenBank/DDBJ databases">
        <title>Draft Genome Sequence of Gephyronic Acid Producer, Cystobacter violaceus Strain Cb vi76.</title>
        <authorList>
            <person name="Stevens D.C."/>
            <person name="Young J."/>
            <person name="Carmichael R."/>
            <person name="Tan J."/>
            <person name="Taylor R.E."/>
        </authorList>
    </citation>
    <scope>NUCLEOTIDE SEQUENCE [LARGE SCALE GENOMIC DNA]</scope>
    <source>
        <strain evidence="1 2">Cb vi76</strain>
    </source>
</reference>
<dbReference type="Proteomes" id="UP000028547">
    <property type="component" value="Unassembled WGS sequence"/>
</dbReference>